<dbReference type="Pfam" id="PF01551">
    <property type="entry name" value="Peptidase_M23"/>
    <property type="match status" value="1"/>
</dbReference>
<gene>
    <name evidence="3" type="ORF">KHY36_08530</name>
</gene>
<dbReference type="Gene3D" id="2.70.70.10">
    <property type="entry name" value="Glucose Permease (Domain IIA)"/>
    <property type="match status" value="1"/>
</dbReference>
<organism evidence="3 4">
    <name type="scientific">Subdoligranulum variabile</name>
    <dbReference type="NCBI Taxonomy" id="214851"/>
    <lineage>
        <taxon>Bacteria</taxon>
        <taxon>Bacillati</taxon>
        <taxon>Bacillota</taxon>
        <taxon>Clostridia</taxon>
        <taxon>Eubacteriales</taxon>
        <taxon>Oscillospiraceae</taxon>
        <taxon>Subdoligranulum</taxon>
    </lineage>
</organism>
<proteinExistence type="predicted"/>
<keyword evidence="1" id="KW-1133">Transmembrane helix</keyword>
<dbReference type="InterPro" id="IPR011055">
    <property type="entry name" value="Dup_hybrid_motif"/>
</dbReference>
<accession>A0A943DB96</accession>
<evidence type="ECO:0000259" key="2">
    <source>
        <dbReference type="Pfam" id="PF01551"/>
    </source>
</evidence>
<dbReference type="SUPFAM" id="SSF51261">
    <property type="entry name" value="Duplicated hybrid motif"/>
    <property type="match status" value="1"/>
</dbReference>
<feature type="domain" description="M23ase beta-sheet core" evidence="2">
    <location>
        <begin position="307"/>
        <end position="401"/>
    </location>
</feature>
<reference evidence="3" key="1">
    <citation type="submission" date="2021-02" db="EMBL/GenBank/DDBJ databases">
        <title>Infant gut strain persistence is associated with maternal origin, phylogeny, and functional potential including surface adhesion and iron acquisition.</title>
        <authorList>
            <person name="Lou Y.C."/>
        </authorList>
    </citation>
    <scope>NUCLEOTIDE SEQUENCE</scope>
    <source>
        <strain evidence="3">L3_101_000M1_dasL3_101_000M1_concoct_87</strain>
    </source>
</reference>
<dbReference type="InterPro" id="IPR016047">
    <property type="entry name" value="M23ase_b-sheet_dom"/>
</dbReference>
<protein>
    <submittedName>
        <fullName evidence="3">M23 family metallopeptidase</fullName>
    </submittedName>
</protein>
<evidence type="ECO:0000313" key="4">
    <source>
        <dbReference type="Proteomes" id="UP000759273"/>
    </source>
</evidence>
<dbReference type="CDD" id="cd12797">
    <property type="entry name" value="M23_peptidase"/>
    <property type="match status" value="1"/>
</dbReference>
<keyword evidence="1" id="KW-0472">Membrane</keyword>
<dbReference type="InterPro" id="IPR050570">
    <property type="entry name" value="Cell_wall_metabolism_enzyme"/>
</dbReference>
<comment type="caution">
    <text evidence="3">The sequence shown here is derived from an EMBL/GenBank/DDBJ whole genome shotgun (WGS) entry which is preliminary data.</text>
</comment>
<name>A0A943DB96_9FIRM</name>
<dbReference type="GO" id="GO:0004222">
    <property type="term" value="F:metalloendopeptidase activity"/>
    <property type="evidence" value="ECO:0007669"/>
    <property type="project" value="TreeGrafter"/>
</dbReference>
<dbReference type="Proteomes" id="UP000759273">
    <property type="component" value="Unassembled WGS sequence"/>
</dbReference>
<evidence type="ECO:0000313" key="3">
    <source>
        <dbReference type="EMBL" id="MBS5332558.1"/>
    </source>
</evidence>
<dbReference type="AlphaFoldDB" id="A0A943DB96"/>
<keyword evidence="1" id="KW-0812">Transmembrane</keyword>
<sequence>MIENDTQNSRQAASAALRNAPKLAKIAQAGVQGGPAGAAAEAVVQYRKEVLVVVIAVLLLPVLVLLMLPGAIFGTLTQPSTAVNNDLEVAANVIQLRNAVSDILQEAYEDTLAEIESERANLTYSDVVDSVGGHVSYNAFQLISMYCAYQGEDDYTKISLTDLSEQVQAHQTEYYAYTTSEEVRTEPVQKEVRGQTITVQEDHTYTVFALSYVGDDYFADTVWQLDDKQKSYADAYAHNLTVYLHEIEEREGISILGQINDALIDDDSPAPNGVFGNPFNDPNWEQHITSFFGKRDDVGIPGKDTTNHNGMDIAYPYGTPILAVEAGTVIKAGYHVSYGNYLVINHGGGYCTLYAHCSQLLAQVGDTVNKYDTIAKVGATGDVTGNHLHICVIIDGVYVNPKGYLH</sequence>
<dbReference type="PANTHER" id="PTHR21666:SF270">
    <property type="entry name" value="MUREIN HYDROLASE ACTIVATOR ENVC"/>
    <property type="match status" value="1"/>
</dbReference>
<dbReference type="PANTHER" id="PTHR21666">
    <property type="entry name" value="PEPTIDASE-RELATED"/>
    <property type="match status" value="1"/>
</dbReference>
<evidence type="ECO:0000256" key="1">
    <source>
        <dbReference type="SAM" id="Phobius"/>
    </source>
</evidence>
<dbReference type="EMBL" id="JAGZGG010000018">
    <property type="protein sequence ID" value="MBS5332558.1"/>
    <property type="molecule type" value="Genomic_DNA"/>
</dbReference>
<feature type="transmembrane region" description="Helical" evidence="1">
    <location>
        <begin position="50"/>
        <end position="73"/>
    </location>
</feature>